<organism evidence="3 4">
    <name type="scientific">Streptomyces zagrosensis</name>
    <dbReference type="NCBI Taxonomy" id="1042984"/>
    <lineage>
        <taxon>Bacteria</taxon>
        <taxon>Bacillati</taxon>
        <taxon>Actinomycetota</taxon>
        <taxon>Actinomycetes</taxon>
        <taxon>Kitasatosporales</taxon>
        <taxon>Streptomycetaceae</taxon>
        <taxon>Streptomyces</taxon>
    </lineage>
</organism>
<feature type="coiled-coil region" evidence="1">
    <location>
        <begin position="689"/>
        <end position="716"/>
    </location>
</feature>
<evidence type="ECO:0000313" key="3">
    <source>
        <dbReference type="EMBL" id="MBB5934631.1"/>
    </source>
</evidence>
<name>A0A7W9Q6R1_9ACTN</name>
<reference evidence="3 4" key="1">
    <citation type="submission" date="2020-08" db="EMBL/GenBank/DDBJ databases">
        <title>Genomic Encyclopedia of Type Strains, Phase III (KMG-III): the genomes of soil and plant-associated and newly described type strains.</title>
        <authorList>
            <person name="Whitman W."/>
        </authorList>
    </citation>
    <scope>NUCLEOTIDE SEQUENCE [LARGE SCALE GENOMIC DNA]</scope>
    <source>
        <strain evidence="3 4">CECT 8305</strain>
    </source>
</reference>
<dbReference type="EMBL" id="JACHJL010000003">
    <property type="protein sequence ID" value="MBB5934631.1"/>
    <property type="molecule type" value="Genomic_DNA"/>
</dbReference>
<evidence type="ECO:0000256" key="1">
    <source>
        <dbReference type="SAM" id="Coils"/>
    </source>
</evidence>
<evidence type="ECO:0008006" key="5">
    <source>
        <dbReference type="Google" id="ProtNLM"/>
    </source>
</evidence>
<sequence length="760" mass="81886">MGQLTFDGLYHVSLSSLGAAADDWKEMVDQLAKLATDAMDGMVKQSDGARWEGVNAGVTRPFIRTTGEEFSDAHTQARSVWSILRDSHKDLVQVQRALKKVVDVDAKSHEIRVAGRADGTVACVFARARGNEATPTPQQISYRNSLENQLNQLIAQADEIEGSAARALGKIHGSDSHNFGHAKYDSLDDAQRERTVQLAKKSLKLHQDGKELSTTELAEFGQLMTDNAKSPAFAIGLYRDMGAKDALRFEALMAINASLGDDKTRLKLAQSIQKNMGLALATATDPPTGKDNPLTSFREDRTYLGKAWIADLKKAGTQQLDLGLNRSDPVGYQALGSLLRHGTYDKSFLKPIAEDMIALERKGGDWPTPDPQNGDHDFGLNLTGKGGPGWDPMAGLMDAFARSPDASTAFFNGSTGGGDSGLKRLGNLEYFLGDDDGKHAREWPSDKAGGHDDPDDKSRVPGKEAFGHALESATSGRPYGDEGPIQAHTREQVKVYTDVINHFGGNTGLITTGGDLEAIAPSLGNMSAEYMYDIQRIMAGGDASGYFEQRGVRLDPQDCEEGYLKEFLQATAESPEAYGAITHAQQAVTTEAIRVAMAEPGEQDLGDVTQRAANPGGIIAGATAEGQANAIAAADDSVKKIEEYNEKLDDAAKWTSRLSEMAANHIPVAGDIYSWLAEDAQEAVFKYYHRDSEEAAQQIEENKDNYLDSQRELSAQAAKQAVFDAAKQQGISTEPGTPGAGAADDVYRAINSGYSDGKTR</sequence>
<keyword evidence="4" id="KW-1185">Reference proteome</keyword>
<dbReference type="Proteomes" id="UP000588098">
    <property type="component" value="Unassembled WGS sequence"/>
</dbReference>
<evidence type="ECO:0000256" key="2">
    <source>
        <dbReference type="SAM" id="MobiDB-lite"/>
    </source>
</evidence>
<protein>
    <recommendedName>
        <fullName evidence="5">AG2 protein</fullName>
    </recommendedName>
</protein>
<dbReference type="AlphaFoldDB" id="A0A7W9Q6R1"/>
<proteinExistence type="predicted"/>
<accession>A0A7W9Q6R1</accession>
<gene>
    <name evidence="3" type="ORF">FHS42_001678</name>
</gene>
<dbReference type="RefSeq" id="WP_184570272.1">
    <property type="nucleotide sequence ID" value="NZ_JACHJL010000003.1"/>
</dbReference>
<comment type="caution">
    <text evidence="3">The sequence shown here is derived from an EMBL/GenBank/DDBJ whole genome shotgun (WGS) entry which is preliminary data.</text>
</comment>
<evidence type="ECO:0000313" key="4">
    <source>
        <dbReference type="Proteomes" id="UP000588098"/>
    </source>
</evidence>
<feature type="region of interest" description="Disordered" evidence="2">
    <location>
        <begin position="439"/>
        <end position="462"/>
    </location>
</feature>
<keyword evidence="1" id="KW-0175">Coiled coil</keyword>